<dbReference type="GeneID" id="36101657"/>
<evidence type="ECO:0000256" key="1">
    <source>
        <dbReference type="SAM" id="Phobius"/>
    </source>
</evidence>
<dbReference type="EMBL" id="JACHEC010000002">
    <property type="protein sequence ID" value="MBB6401603.1"/>
    <property type="molecule type" value="Genomic_DNA"/>
</dbReference>
<organism evidence="2 4">
    <name type="scientific">Methanococcus maripaludis</name>
    <name type="common">Methanococcus deltae</name>
    <dbReference type="NCBI Taxonomy" id="39152"/>
    <lineage>
        <taxon>Archaea</taxon>
        <taxon>Methanobacteriati</taxon>
        <taxon>Methanobacteriota</taxon>
        <taxon>Methanomada group</taxon>
        <taxon>Methanococci</taxon>
        <taxon>Methanococcales</taxon>
        <taxon>Methanococcaceae</taxon>
        <taxon>Methanococcus</taxon>
    </lineage>
</organism>
<reference evidence="2" key="2">
    <citation type="submission" date="2018-02" db="EMBL/GenBank/DDBJ databases">
        <title>Complete genome sequence of the Methanococcus maripaludis type strain JJ (DSM 2067), a model for selenoprotein synthesis in Archaea.</title>
        <authorList>
            <person name="Poehlein A."/>
            <person name="Heym D."/>
            <person name="Quitzke V."/>
            <person name="Fersch J."/>
            <person name="Daniel R."/>
            <person name="Rother M."/>
        </authorList>
    </citation>
    <scope>NUCLEOTIDE SEQUENCE [LARGE SCALE GENOMIC DNA]</scope>
    <source>
        <strain evidence="2">DSM 2067</strain>
    </source>
</reference>
<sequence>MEDNNNFKGEISRHISLVLIIAIFISYPRYHFIFLCLAGIWILILIMGFLAPAYLKKILQYILYVINIRHRKTIFRGSKRAIHTLSVLIYAVSNFMVIYDIFTNYSPDEIVALSYFSIAIGIIILLLSILIESLSLFINVFLNFLEDILLRLTE</sequence>
<keyword evidence="1" id="KW-1133">Transmembrane helix</keyword>
<feature type="transmembrane region" description="Helical" evidence="1">
    <location>
        <begin position="32"/>
        <end position="55"/>
    </location>
</feature>
<proteinExistence type="predicted"/>
<evidence type="ECO:0000313" key="2">
    <source>
        <dbReference type="EMBL" id="AVB75981.1"/>
    </source>
</evidence>
<dbReference type="EMBL" id="CP026606">
    <property type="protein sequence ID" value="AVB75981.1"/>
    <property type="molecule type" value="Genomic_DNA"/>
</dbReference>
<feature type="transmembrane region" description="Helical" evidence="1">
    <location>
        <begin position="7"/>
        <end position="26"/>
    </location>
</feature>
<feature type="transmembrane region" description="Helical" evidence="1">
    <location>
        <begin position="81"/>
        <end position="102"/>
    </location>
</feature>
<accession>A0A2L1C9B8</accession>
<reference evidence="3 5" key="3">
    <citation type="submission" date="2020-08" db="EMBL/GenBank/DDBJ databases">
        <title>Genomic Encyclopedia of Type Strains, Phase IV (KMG-V): Genome sequencing to study the core and pangenomes of soil and plant-associated prokaryotes.</title>
        <authorList>
            <person name="Whitman W."/>
        </authorList>
    </citation>
    <scope>NUCLEOTIDE SEQUENCE [LARGE SCALE GENOMIC DNA]</scope>
    <source>
        <strain evidence="3 5">C11</strain>
    </source>
</reference>
<reference evidence="4" key="1">
    <citation type="journal article" date="2018" name="Genome Announc.">
        <title>Complete Genome Sequence of the Methanococcus maripaludis Type Strain JJ (DSM 2067), a Model for Selenoprotein Synthesis in Archaea.</title>
        <authorList>
            <person name="Poehlein A."/>
            <person name="Heym D."/>
            <person name="Quitzke V."/>
            <person name="Fersch J."/>
            <person name="Daniel R."/>
            <person name="Rother M."/>
        </authorList>
    </citation>
    <scope>NUCLEOTIDE SEQUENCE [LARGE SCALE GENOMIC DNA]</scope>
    <source>
        <strain evidence="4">DSM 2067</strain>
    </source>
</reference>
<dbReference type="KEGG" id="mmad:MMJJ_05640"/>
<dbReference type="AlphaFoldDB" id="A0A2L1C9B8"/>
<evidence type="ECO:0000313" key="5">
    <source>
        <dbReference type="Proteomes" id="UP000536195"/>
    </source>
</evidence>
<dbReference type="RefSeq" id="WP_104837594.1">
    <property type="nucleotide sequence ID" value="NZ_CP026606.1"/>
</dbReference>
<evidence type="ECO:0000313" key="4">
    <source>
        <dbReference type="Proteomes" id="UP000239462"/>
    </source>
</evidence>
<keyword evidence="1" id="KW-0472">Membrane</keyword>
<protein>
    <submittedName>
        <fullName evidence="2">Uncharacterized protein</fullName>
    </submittedName>
</protein>
<dbReference type="Proteomes" id="UP000536195">
    <property type="component" value="Unassembled WGS sequence"/>
</dbReference>
<gene>
    <name evidence="3" type="ORF">HNP92_000908</name>
    <name evidence="2" type="ORF">MMJJ_05640</name>
</gene>
<keyword evidence="1" id="KW-0812">Transmembrane</keyword>
<name>A0A2L1C9B8_METMI</name>
<feature type="transmembrane region" description="Helical" evidence="1">
    <location>
        <begin position="114"/>
        <end position="142"/>
    </location>
</feature>
<dbReference type="Proteomes" id="UP000239462">
    <property type="component" value="Chromosome"/>
</dbReference>
<evidence type="ECO:0000313" key="3">
    <source>
        <dbReference type="EMBL" id="MBB6401603.1"/>
    </source>
</evidence>